<dbReference type="Gramene" id="TRITD7Av1G181320.1">
    <property type="protein sequence ID" value="TRITD7Av1G181320.1"/>
    <property type="gene ID" value="TRITD7Av1G181320"/>
</dbReference>
<keyword evidence="2" id="KW-1185">Reference proteome</keyword>
<sequence>MIRLLQTIDNGWYITEHRGKHNRVMARSCGEMAHWPSHEHIDGTLASRCHTQCFPQNNHLRTEDSFPV</sequence>
<protein>
    <submittedName>
        <fullName evidence="1">Uncharacterized protein</fullName>
    </submittedName>
</protein>
<dbReference type="Proteomes" id="UP000324705">
    <property type="component" value="Chromosome 7A"/>
</dbReference>
<reference evidence="1 2" key="1">
    <citation type="submission" date="2017-09" db="EMBL/GenBank/DDBJ databases">
        <authorList>
            <consortium name="International Durum Wheat Genome Sequencing Consortium (IDWGSC)"/>
            <person name="Milanesi L."/>
        </authorList>
    </citation>
    <scope>NUCLEOTIDE SEQUENCE [LARGE SCALE GENOMIC DNA]</scope>
    <source>
        <strain evidence="2">cv. Svevo</strain>
    </source>
</reference>
<dbReference type="EMBL" id="LT934123">
    <property type="protein sequence ID" value="VAI76949.1"/>
    <property type="molecule type" value="Genomic_DNA"/>
</dbReference>
<evidence type="ECO:0000313" key="1">
    <source>
        <dbReference type="EMBL" id="VAI76949.1"/>
    </source>
</evidence>
<name>A0A9R0ZHJ2_TRITD</name>
<dbReference type="PANTHER" id="PTHR47482">
    <property type="entry name" value="OS11G0632001 PROTEIN"/>
    <property type="match status" value="1"/>
</dbReference>
<accession>A0A9R0ZHJ2</accession>
<gene>
    <name evidence="1" type="ORF">TRITD_7Av1G181320</name>
</gene>
<proteinExistence type="predicted"/>
<organism evidence="1 2">
    <name type="scientific">Triticum turgidum subsp. durum</name>
    <name type="common">Durum wheat</name>
    <name type="synonym">Triticum durum</name>
    <dbReference type="NCBI Taxonomy" id="4567"/>
    <lineage>
        <taxon>Eukaryota</taxon>
        <taxon>Viridiplantae</taxon>
        <taxon>Streptophyta</taxon>
        <taxon>Embryophyta</taxon>
        <taxon>Tracheophyta</taxon>
        <taxon>Spermatophyta</taxon>
        <taxon>Magnoliopsida</taxon>
        <taxon>Liliopsida</taxon>
        <taxon>Poales</taxon>
        <taxon>Poaceae</taxon>
        <taxon>BOP clade</taxon>
        <taxon>Pooideae</taxon>
        <taxon>Triticodae</taxon>
        <taxon>Triticeae</taxon>
        <taxon>Triticinae</taxon>
        <taxon>Triticum</taxon>
    </lineage>
</organism>
<evidence type="ECO:0000313" key="2">
    <source>
        <dbReference type="Proteomes" id="UP000324705"/>
    </source>
</evidence>
<dbReference type="PANTHER" id="PTHR47482:SF5">
    <property type="entry name" value="FAR1 DOMAIN-CONTAINING PROTEIN"/>
    <property type="match status" value="1"/>
</dbReference>
<dbReference type="AlphaFoldDB" id="A0A9R0ZHJ2"/>